<dbReference type="GeneID" id="25259530"/>
<dbReference type="AlphaFoldDB" id="A0A098VRY8"/>
<sequence>MKLYTLVPLFLTVSLLLVKESYSLIPFLLSAATPSVVNMVENLVKPANSRSPQDPQQQKSMQYTASNVQEREAANSYVPFYPPGYMYPNPNPNPNLFLQPKFISGSMYPNPNP</sequence>
<evidence type="ECO:0000313" key="2">
    <source>
        <dbReference type="EMBL" id="KGG51584.1"/>
    </source>
</evidence>
<feature type="non-terminal residue" evidence="2">
    <location>
        <position position="113"/>
    </location>
</feature>
<keyword evidence="3" id="KW-1185">Reference proteome</keyword>
<organism evidence="2 3">
    <name type="scientific">Mitosporidium daphniae</name>
    <dbReference type="NCBI Taxonomy" id="1485682"/>
    <lineage>
        <taxon>Eukaryota</taxon>
        <taxon>Fungi</taxon>
        <taxon>Fungi incertae sedis</taxon>
        <taxon>Microsporidia</taxon>
        <taxon>Mitosporidium</taxon>
    </lineage>
</organism>
<accession>A0A098VRY8</accession>
<proteinExistence type="predicted"/>
<dbReference type="RefSeq" id="XP_013238020.1">
    <property type="nucleotide sequence ID" value="XM_013382566.1"/>
</dbReference>
<evidence type="ECO:0000313" key="3">
    <source>
        <dbReference type="Proteomes" id="UP000029725"/>
    </source>
</evidence>
<comment type="caution">
    <text evidence="2">The sequence shown here is derived from an EMBL/GenBank/DDBJ whole genome shotgun (WGS) entry which is preliminary data.</text>
</comment>
<protein>
    <submittedName>
        <fullName evidence="2">Uncharacterized protein</fullName>
    </submittedName>
</protein>
<name>A0A098VRY8_9MICR</name>
<dbReference type="VEuPathDB" id="MicrosporidiaDB:DI09_311p10"/>
<feature type="signal peptide" evidence="1">
    <location>
        <begin position="1"/>
        <end position="23"/>
    </location>
</feature>
<dbReference type="Proteomes" id="UP000029725">
    <property type="component" value="Unassembled WGS sequence"/>
</dbReference>
<keyword evidence="1" id="KW-0732">Signal</keyword>
<dbReference type="EMBL" id="JMKJ01000235">
    <property type="protein sequence ID" value="KGG51584.1"/>
    <property type="molecule type" value="Genomic_DNA"/>
</dbReference>
<evidence type="ECO:0000256" key="1">
    <source>
        <dbReference type="SAM" id="SignalP"/>
    </source>
</evidence>
<dbReference type="HOGENOM" id="CLU_2139390_0_0_1"/>
<reference evidence="2 3" key="1">
    <citation type="submission" date="2014-04" db="EMBL/GenBank/DDBJ databases">
        <title>A new species of microsporidia sheds light on the evolution of extreme parasitism.</title>
        <authorList>
            <person name="Haag K.L."/>
            <person name="James T.Y."/>
            <person name="Larsson R."/>
            <person name="Schaer T.M."/>
            <person name="Refardt D."/>
            <person name="Pombert J.-F."/>
            <person name="Ebert D."/>
        </authorList>
    </citation>
    <scope>NUCLEOTIDE SEQUENCE [LARGE SCALE GENOMIC DNA]</scope>
    <source>
        <strain evidence="2 3">UGP3</strain>
        <tissue evidence="2">Spores</tissue>
    </source>
</reference>
<gene>
    <name evidence="2" type="ORF">DI09_311p10</name>
</gene>
<feature type="chain" id="PRO_5001941990" evidence="1">
    <location>
        <begin position="24"/>
        <end position="113"/>
    </location>
</feature>